<reference evidence="3" key="2">
    <citation type="submission" date="2020-10" db="UniProtKB">
        <authorList>
            <consortium name="WormBaseParasite"/>
        </authorList>
    </citation>
    <scope>IDENTIFICATION</scope>
</reference>
<organism evidence="2 3">
    <name type="scientific">Panagrellus redivivus</name>
    <name type="common">Microworm</name>
    <dbReference type="NCBI Taxonomy" id="6233"/>
    <lineage>
        <taxon>Eukaryota</taxon>
        <taxon>Metazoa</taxon>
        <taxon>Ecdysozoa</taxon>
        <taxon>Nematoda</taxon>
        <taxon>Chromadorea</taxon>
        <taxon>Rhabditida</taxon>
        <taxon>Tylenchina</taxon>
        <taxon>Panagrolaimomorpha</taxon>
        <taxon>Panagrolaimoidea</taxon>
        <taxon>Panagrolaimidae</taxon>
        <taxon>Panagrellus</taxon>
    </lineage>
</organism>
<reference evidence="2" key="1">
    <citation type="journal article" date="2013" name="Genetics">
        <title>The draft genome and transcriptome of Panagrellus redivivus are shaped by the harsh demands of a free-living lifestyle.</title>
        <authorList>
            <person name="Srinivasan J."/>
            <person name="Dillman A.R."/>
            <person name="Macchietto M.G."/>
            <person name="Heikkinen L."/>
            <person name="Lakso M."/>
            <person name="Fracchia K.M."/>
            <person name="Antoshechkin I."/>
            <person name="Mortazavi A."/>
            <person name="Wong G."/>
            <person name="Sternberg P.W."/>
        </authorList>
    </citation>
    <scope>NUCLEOTIDE SEQUENCE [LARGE SCALE GENOMIC DNA]</scope>
    <source>
        <strain evidence="2">MT8872</strain>
    </source>
</reference>
<proteinExistence type="predicted"/>
<dbReference type="Proteomes" id="UP000492821">
    <property type="component" value="Unassembled WGS sequence"/>
</dbReference>
<evidence type="ECO:0000313" key="3">
    <source>
        <dbReference type="WBParaSite" id="Pan_g20817.t1"/>
    </source>
</evidence>
<accession>A0A7E4VJ48</accession>
<protein>
    <submittedName>
        <fullName evidence="3">DUF4408 domain-containing protein</fullName>
    </submittedName>
</protein>
<evidence type="ECO:0000313" key="2">
    <source>
        <dbReference type="Proteomes" id="UP000492821"/>
    </source>
</evidence>
<keyword evidence="1" id="KW-0812">Transmembrane</keyword>
<keyword evidence="2" id="KW-1185">Reference proteome</keyword>
<dbReference type="WBParaSite" id="Pan_g20817.t1">
    <property type="protein sequence ID" value="Pan_g20817.t1"/>
    <property type="gene ID" value="Pan_g20817"/>
</dbReference>
<name>A0A7E4VJ48_PANRE</name>
<keyword evidence="1" id="KW-0472">Membrane</keyword>
<evidence type="ECO:0000256" key="1">
    <source>
        <dbReference type="SAM" id="Phobius"/>
    </source>
</evidence>
<dbReference type="AlphaFoldDB" id="A0A7E4VJ48"/>
<keyword evidence="1" id="KW-1133">Transmembrane helix</keyword>
<sequence length="280" mass="30694">MDLYFAWIDGNNVCCFVTFIIDLIVIFWHMRAAPNDVDVLRWRNGRFPDCSPFNPSLTSMDPDRTVVTPKIVYGAKERNGIIAGFNGAAADLTCGRHRRCHRPNDVAAKPYFVLFRTIVPSLTPTSGGAGSCGRSTADAKVAATDEARGRLAPSTVLSSALTLFQSRPLYAPTTANDCAKTGLVAMPGERELPPSRLQFQLEADRTVHEGTSEVPYLVTHVGPVSGTFREDPDLHANNLLSDDLEGTSVEYFLRPLPRRPCNVPRAVCQQSMCPKTLTEP</sequence>
<feature type="transmembrane region" description="Helical" evidence="1">
    <location>
        <begin position="12"/>
        <end position="30"/>
    </location>
</feature>